<gene>
    <name evidence="15" type="primary">atpF</name>
    <name evidence="18" type="ordered locus">Fleli_2980</name>
</gene>
<dbReference type="EMBL" id="CP003345">
    <property type="protein sequence ID" value="AFM05323.1"/>
    <property type="molecule type" value="Genomic_DNA"/>
</dbReference>
<dbReference type="AlphaFoldDB" id="I4AMY8"/>
<evidence type="ECO:0000256" key="3">
    <source>
        <dbReference type="ARBA" id="ARBA00022475"/>
    </source>
</evidence>
<evidence type="ECO:0000313" key="18">
    <source>
        <dbReference type="EMBL" id="AFM05323.1"/>
    </source>
</evidence>
<keyword evidence="8 15" id="KW-0406">Ion transport</keyword>
<keyword evidence="7 15" id="KW-1133">Transmembrane helix</keyword>
<feature type="transmembrane region" description="Helical" evidence="15">
    <location>
        <begin position="16"/>
        <end position="36"/>
    </location>
</feature>
<evidence type="ECO:0000256" key="2">
    <source>
        <dbReference type="ARBA" id="ARBA00022448"/>
    </source>
</evidence>
<evidence type="ECO:0000256" key="13">
    <source>
        <dbReference type="ARBA" id="ARBA00026054"/>
    </source>
</evidence>
<keyword evidence="3 15" id="KW-1003">Cell membrane</keyword>
<evidence type="ECO:0000256" key="4">
    <source>
        <dbReference type="ARBA" id="ARBA00022547"/>
    </source>
</evidence>
<accession>I4AMY8</accession>
<evidence type="ECO:0000256" key="16">
    <source>
        <dbReference type="RuleBase" id="RU003848"/>
    </source>
</evidence>
<comment type="similarity">
    <text evidence="1 15 16">Belongs to the ATPase B chain family.</text>
</comment>
<evidence type="ECO:0000256" key="15">
    <source>
        <dbReference type="HAMAP-Rule" id="MF_01398"/>
    </source>
</evidence>
<dbReference type="SUPFAM" id="SSF81573">
    <property type="entry name" value="F1F0 ATP synthase subunit B, membrane domain"/>
    <property type="match status" value="1"/>
</dbReference>
<keyword evidence="4 15" id="KW-0138">CF(0)</keyword>
<feature type="coiled-coil region" evidence="17">
    <location>
        <begin position="40"/>
        <end position="132"/>
    </location>
</feature>
<keyword evidence="2 15" id="KW-0813">Transport</keyword>
<dbReference type="OrthoDB" id="9795289at2"/>
<keyword evidence="19" id="KW-1185">Reference proteome</keyword>
<evidence type="ECO:0000256" key="8">
    <source>
        <dbReference type="ARBA" id="ARBA00023065"/>
    </source>
</evidence>
<dbReference type="GO" id="GO:0046961">
    <property type="term" value="F:proton-transporting ATPase activity, rotational mechanism"/>
    <property type="evidence" value="ECO:0007669"/>
    <property type="project" value="TreeGrafter"/>
</dbReference>
<evidence type="ECO:0000256" key="6">
    <source>
        <dbReference type="ARBA" id="ARBA00022781"/>
    </source>
</evidence>
<dbReference type="STRING" id="880071.Fleli_2980"/>
<evidence type="ECO:0000256" key="1">
    <source>
        <dbReference type="ARBA" id="ARBA00005513"/>
    </source>
</evidence>
<keyword evidence="15" id="KW-0997">Cell inner membrane</keyword>
<dbReference type="RefSeq" id="WP_014798757.1">
    <property type="nucleotide sequence ID" value="NC_018018.1"/>
</dbReference>
<dbReference type="eggNOG" id="COG0711">
    <property type="taxonomic scope" value="Bacteria"/>
</dbReference>
<dbReference type="HAMAP" id="MF_01398">
    <property type="entry name" value="ATP_synth_b_bprime"/>
    <property type="match status" value="1"/>
</dbReference>
<evidence type="ECO:0000256" key="5">
    <source>
        <dbReference type="ARBA" id="ARBA00022692"/>
    </source>
</evidence>
<evidence type="ECO:0000256" key="14">
    <source>
        <dbReference type="ARBA" id="ARBA00037847"/>
    </source>
</evidence>
<keyword evidence="6 15" id="KW-0375">Hydrogen ion transport</keyword>
<proteinExistence type="inferred from homology"/>
<dbReference type="Pfam" id="PF00430">
    <property type="entry name" value="ATP-synt_B"/>
    <property type="match status" value="1"/>
</dbReference>
<dbReference type="GO" id="GO:0046933">
    <property type="term" value="F:proton-transporting ATP synthase activity, rotational mechanism"/>
    <property type="evidence" value="ECO:0007669"/>
    <property type="project" value="UniProtKB-UniRule"/>
</dbReference>
<organism evidence="18 19">
    <name type="scientific">Bernardetia litoralis (strain ATCC 23117 / DSM 6794 / NBRC 15988 / NCIMB 1366 / Fx l1 / Sio-4)</name>
    <name type="common">Flexibacter litoralis</name>
    <dbReference type="NCBI Taxonomy" id="880071"/>
    <lineage>
        <taxon>Bacteria</taxon>
        <taxon>Pseudomonadati</taxon>
        <taxon>Bacteroidota</taxon>
        <taxon>Cytophagia</taxon>
        <taxon>Cytophagales</taxon>
        <taxon>Bernardetiaceae</taxon>
        <taxon>Bernardetia</taxon>
    </lineage>
</organism>
<comment type="function">
    <text evidence="11 15">F(1)F(0) ATP synthase produces ATP from ADP in the presence of a proton or sodium gradient. F-type ATPases consist of two structural domains, F(1) containing the extramembraneous catalytic core and F(0) containing the membrane proton channel, linked together by a central stalk and a peripheral stalk. During catalysis, ATP synthesis in the catalytic domain of F(1) is coupled via a rotary mechanism of the central stalk subunits to proton translocation.</text>
</comment>
<dbReference type="InterPro" id="IPR028987">
    <property type="entry name" value="ATP_synth_B-like_membr_sf"/>
</dbReference>
<evidence type="ECO:0000256" key="12">
    <source>
        <dbReference type="ARBA" id="ARBA00025614"/>
    </source>
</evidence>
<evidence type="ECO:0000256" key="17">
    <source>
        <dbReference type="SAM" id="Coils"/>
    </source>
</evidence>
<evidence type="ECO:0000256" key="7">
    <source>
        <dbReference type="ARBA" id="ARBA00022989"/>
    </source>
</evidence>
<evidence type="ECO:0000256" key="9">
    <source>
        <dbReference type="ARBA" id="ARBA00023136"/>
    </source>
</evidence>
<keyword evidence="9 15" id="KW-0472">Membrane</keyword>
<dbReference type="HOGENOM" id="CLU_079215_4_1_10"/>
<reference evidence="19" key="1">
    <citation type="submission" date="2012-06" db="EMBL/GenBank/DDBJ databases">
        <title>The complete genome of Flexibacter litoralis DSM 6794.</title>
        <authorList>
            <person name="Lucas S."/>
            <person name="Copeland A."/>
            <person name="Lapidus A."/>
            <person name="Glavina del Rio T."/>
            <person name="Dalin E."/>
            <person name="Tice H."/>
            <person name="Bruce D."/>
            <person name="Goodwin L."/>
            <person name="Pitluck S."/>
            <person name="Peters L."/>
            <person name="Ovchinnikova G."/>
            <person name="Lu M."/>
            <person name="Kyrpides N."/>
            <person name="Mavromatis K."/>
            <person name="Ivanova N."/>
            <person name="Brettin T."/>
            <person name="Detter J.C."/>
            <person name="Han C."/>
            <person name="Larimer F."/>
            <person name="Land M."/>
            <person name="Hauser L."/>
            <person name="Markowitz V."/>
            <person name="Cheng J.-F."/>
            <person name="Hugenholtz P."/>
            <person name="Woyke T."/>
            <person name="Wu D."/>
            <person name="Spring S."/>
            <person name="Lang E."/>
            <person name="Kopitz M."/>
            <person name="Brambilla E."/>
            <person name="Klenk H.-P."/>
            <person name="Eisen J.A."/>
        </authorList>
    </citation>
    <scope>NUCLEOTIDE SEQUENCE [LARGE SCALE GENOMIC DNA]</scope>
    <source>
        <strain evidence="19">ATCC 23117 / DSM 6794 / NBRC 15988 / NCIMB 1366 / Sio-4</strain>
    </source>
</reference>
<comment type="subunit">
    <text evidence="15">F-type ATPases have 2 components, F(1) - the catalytic core - and F(0) - the membrane proton channel. F(1) has five subunits: alpha(3), beta(3), gamma(1), delta(1), epsilon(1). F(0) has three main subunits: a(1), b(2) and c(10-14). The alpha and beta chains form an alternating ring which encloses part of the gamma chain. F(1) is attached to F(0) by a central stalk formed by the gamma and epsilon chains, while a peripheral stalk is formed by the delta and b chains.</text>
</comment>
<dbReference type="PANTHER" id="PTHR33445:SF1">
    <property type="entry name" value="ATP SYNTHASE SUBUNIT B"/>
    <property type="match status" value="1"/>
</dbReference>
<evidence type="ECO:0000256" key="11">
    <source>
        <dbReference type="ARBA" id="ARBA00025198"/>
    </source>
</evidence>
<dbReference type="InterPro" id="IPR005864">
    <property type="entry name" value="ATP_synth_F0_bsu_bac"/>
</dbReference>
<comment type="function">
    <text evidence="12">Component of the F(0) channel, it forms part of the peripheral stalk, linking F(1) to F(0). The b'-subunit is a diverged and duplicated form of b found in plants and photosynthetic bacteria.</text>
</comment>
<dbReference type="PANTHER" id="PTHR33445">
    <property type="entry name" value="ATP SYNTHASE SUBUNIT B', CHLOROPLASTIC"/>
    <property type="match status" value="1"/>
</dbReference>
<dbReference type="InterPro" id="IPR050059">
    <property type="entry name" value="ATP_synthase_B_chain"/>
</dbReference>
<protein>
    <recommendedName>
        <fullName evidence="15">ATP synthase subunit b</fullName>
    </recommendedName>
    <alternativeName>
        <fullName evidence="15">ATP synthase F(0) sector subunit b</fullName>
    </alternativeName>
    <alternativeName>
        <fullName evidence="15">ATPase subunit I</fullName>
    </alternativeName>
    <alternativeName>
        <fullName evidence="15">F-type ATPase subunit b</fullName>
        <shortName evidence="15">F-ATPase subunit b</shortName>
    </alternativeName>
</protein>
<name>I4AMY8_BERLS</name>
<dbReference type="KEGG" id="fli:Fleli_2980"/>
<dbReference type="InterPro" id="IPR002146">
    <property type="entry name" value="ATP_synth_b/b'su_bac/chlpt"/>
</dbReference>
<comment type="subunit">
    <text evidence="13">F-type ATPases have 2 components, F(1) - the catalytic core - and F(0) - the membrane proton channel. F(1) has five subunits: alpha(3), beta(3), gamma(1), delta(1), epsilon(1). F(0) has four main subunits: a(1), b(2) and c(10-14). The alpha and beta chains form an alternating ring which encloses part of the gamma chain. F(1) is attached to F(0) by a central stalk formed by the gamma and epsilon chains, while a peripheral stalk is formed by the delta and b chains.</text>
</comment>
<dbReference type="Proteomes" id="UP000006054">
    <property type="component" value="Chromosome"/>
</dbReference>
<evidence type="ECO:0000256" key="10">
    <source>
        <dbReference type="ARBA" id="ARBA00023310"/>
    </source>
</evidence>
<comment type="subcellular location">
    <subcellularLocation>
        <location evidence="15">Cell inner membrane</location>
        <topology evidence="15">Single-pass membrane protein</topology>
    </subcellularLocation>
    <subcellularLocation>
        <location evidence="14">Endomembrane system</location>
        <topology evidence="14">Single-pass membrane protein</topology>
    </subcellularLocation>
</comment>
<keyword evidence="17" id="KW-0175">Coiled coil</keyword>
<keyword evidence="5 15" id="KW-0812">Transmembrane</keyword>
<dbReference type="GO" id="GO:0012505">
    <property type="term" value="C:endomembrane system"/>
    <property type="evidence" value="ECO:0007669"/>
    <property type="project" value="UniProtKB-SubCell"/>
</dbReference>
<dbReference type="GO" id="GO:0045259">
    <property type="term" value="C:proton-transporting ATP synthase complex"/>
    <property type="evidence" value="ECO:0007669"/>
    <property type="project" value="UniProtKB-KW"/>
</dbReference>
<dbReference type="CDD" id="cd06503">
    <property type="entry name" value="ATP-synt_Fo_b"/>
    <property type="match status" value="1"/>
</dbReference>
<keyword evidence="10 15" id="KW-0066">ATP synthesis</keyword>
<dbReference type="NCBIfam" id="TIGR01144">
    <property type="entry name" value="ATP_synt_b"/>
    <property type="match status" value="1"/>
</dbReference>
<sequence>MLLLELNPLITPNAGLILWTGLIFILLVVVLGKFVWPAITNALETRERSIEEALKAAEAARMAKTDLENEIEKIRQEGRIEREQMMKETRLVASKMEEDARENATKEYNRILEDAKREIDSQKQNAMADVKNQVAKLSLQIAEKLVKKQLADDSTQKQLVENYLSDIKVN</sequence>
<dbReference type="GO" id="GO:0005886">
    <property type="term" value="C:plasma membrane"/>
    <property type="evidence" value="ECO:0007669"/>
    <property type="project" value="UniProtKB-SubCell"/>
</dbReference>
<evidence type="ECO:0000313" key="19">
    <source>
        <dbReference type="Proteomes" id="UP000006054"/>
    </source>
</evidence>